<comment type="caution">
    <text evidence="2">The sequence shown here is derived from an EMBL/GenBank/DDBJ whole genome shotgun (WGS) entry which is preliminary data.</text>
</comment>
<dbReference type="EMBL" id="JACKXD010000001">
    <property type="protein sequence ID" value="MBB6644887.1"/>
    <property type="molecule type" value="Genomic_DNA"/>
</dbReference>
<dbReference type="Proteomes" id="UP000546257">
    <property type="component" value="Unassembled WGS sequence"/>
</dbReference>
<feature type="domain" description="CBS" evidence="1">
    <location>
        <begin position="6"/>
        <end position="59"/>
    </location>
</feature>
<gene>
    <name evidence="2" type="ORF">H5V44_00970</name>
</gene>
<evidence type="ECO:0000259" key="1">
    <source>
        <dbReference type="Pfam" id="PF00571"/>
    </source>
</evidence>
<evidence type="ECO:0000313" key="2">
    <source>
        <dbReference type="EMBL" id="MBB6644887.1"/>
    </source>
</evidence>
<proteinExistence type="predicted"/>
<dbReference type="Pfam" id="PF00571">
    <property type="entry name" value="CBS"/>
    <property type="match status" value="1"/>
</dbReference>
<evidence type="ECO:0000313" key="3">
    <source>
        <dbReference type="Proteomes" id="UP000546257"/>
    </source>
</evidence>
<dbReference type="Gene3D" id="3.10.580.10">
    <property type="entry name" value="CBS-domain"/>
    <property type="match status" value="1"/>
</dbReference>
<dbReference type="SUPFAM" id="SSF54631">
    <property type="entry name" value="CBS-domain pair"/>
    <property type="match status" value="1"/>
</dbReference>
<dbReference type="AlphaFoldDB" id="A0A7J9SFY4"/>
<name>A0A7J9SFY4_9EURY</name>
<dbReference type="RefSeq" id="WP_185191272.1">
    <property type="nucleotide sequence ID" value="NZ_JACKXD010000001.1"/>
</dbReference>
<dbReference type="InterPro" id="IPR000644">
    <property type="entry name" value="CBS_dom"/>
</dbReference>
<organism evidence="2 3">
    <name type="scientific">Halobellus ruber</name>
    <dbReference type="NCBI Taxonomy" id="2761102"/>
    <lineage>
        <taxon>Archaea</taxon>
        <taxon>Methanobacteriati</taxon>
        <taxon>Methanobacteriota</taxon>
        <taxon>Stenosarchaea group</taxon>
        <taxon>Halobacteria</taxon>
        <taxon>Halobacteriales</taxon>
        <taxon>Haloferacaceae</taxon>
        <taxon>Halobellus</taxon>
    </lineage>
</organism>
<sequence>MAIAEVGEIEAPPLETVPVDAQVGEVIESMLSRKFSQMGLTRDGEFVGVVSFQSIACALLVTDTVLSDPGGASTRVAEFAVENPKIVWKDNDMEDLFDLLGDRSYVLVHDDTVNTTSESISNTPVLS</sequence>
<accession>A0A7J9SFY4</accession>
<protein>
    <submittedName>
        <fullName evidence="2">CBS domain-containing protein</fullName>
    </submittedName>
</protein>
<keyword evidence="3" id="KW-1185">Reference proteome</keyword>
<reference evidence="2 3" key="1">
    <citation type="submission" date="2020-08" db="EMBL/GenBank/DDBJ databases">
        <authorList>
            <person name="Seo M.-J."/>
        </authorList>
    </citation>
    <scope>NUCLEOTIDE SEQUENCE [LARGE SCALE GENOMIC DNA]</scope>
    <source>
        <strain evidence="2 3">MBLA0160</strain>
    </source>
</reference>
<dbReference type="InterPro" id="IPR046342">
    <property type="entry name" value="CBS_dom_sf"/>
</dbReference>